<dbReference type="KEGG" id="cbei:LF65_02641"/>
<accession>A0A0B5QAI3</accession>
<dbReference type="PRINTS" id="PR00455">
    <property type="entry name" value="HTHTETR"/>
</dbReference>
<dbReference type="PROSITE" id="PS50977">
    <property type="entry name" value="HTH_TETR_2"/>
    <property type="match status" value="1"/>
</dbReference>
<proteinExistence type="predicted"/>
<dbReference type="SUPFAM" id="SSF46689">
    <property type="entry name" value="Homeodomain-like"/>
    <property type="match status" value="1"/>
</dbReference>
<dbReference type="EMBL" id="CP010086">
    <property type="protein sequence ID" value="AJG99214.1"/>
    <property type="molecule type" value="Genomic_DNA"/>
</dbReference>
<evidence type="ECO:0000313" key="4">
    <source>
        <dbReference type="EMBL" id="AJG99214.1"/>
    </source>
</evidence>
<evidence type="ECO:0000313" key="5">
    <source>
        <dbReference type="Proteomes" id="UP000031866"/>
    </source>
</evidence>
<organism evidence="4 5">
    <name type="scientific">Clostridium beijerinckii</name>
    <name type="common">Clostridium MP</name>
    <dbReference type="NCBI Taxonomy" id="1520"/>
    <lineage>
        <taxon>Bacteria</taxon>
        <taxon>Bacillati</taxon>
        <taxon>Bacillota</taxon>
        <taxon>Clostridia</taxon>
        <taxon>Eubacteriales</taxon>
        <taxon>Clostridiaceae</taxon>
        <taxon>Clostridium</taxon>
    </lineage>
</organism>
<dbReference type="AlphaFoldDB" id="A0A0B5QAI3"/>
<dbReference type="PANTHER" id="PTHR43479">
    <property type="entry name" value="ACREF/ENVCD OPERON REPRESSOR-RELATED"/>
    <property type="match status" value="1"/>
</dbReference>
<feature type="domain" description="HTH tetR-type" evidence="3">
    <location>
        <begin position="6"/>
        <end position="66"/>
    </location>
</feature>
<dbReference type="OrthoDB" id="9810250at2"/>
<evidence type="ECO:0000256" key="2">
    <source>
        <dbReference type="PROSITE-ProRule" id="PRU00335"/>
    </source>
</evidence>
<dbReference type="InterPro" id="IPR039532">
    <property type="entry name" value="TetR_C_Firmicutes"/>
</dbReference>
<dbReference type="RefSeq" id="WP_041896562.1">
    <property type="nucleotide sequence ID" value="NZ_CP010086.2"/>
</dbReference>
<feature type="DNA-binding region" description="H-T-H motif" evidence="2">
    <location>
        <begin position="29"/>
        <end position="48"/>
    </location>
</feature>
<dbReference type="Pfam" id="PF00440">
    <property type="entry name" value="TetR_N"/>
    <property type="match status" value="1"/>
</dbReference>
<gene>
    <name evidence="4" type="ORF">LF65_02641</name>
</gene>
<dbReference type="InterPro" id="IPR009057">
    <property type="entry name" value="Homeodomain-like_sf"/>
</dbReference>
<dbReference type="Gene3D" id="1.10.357.10">
    <property type="entry name" value="Tetracycline Repressor, domain 2"/>
    <property type="match status" value="1"/>
</dbReference>
<reference evidence="5" key="1">
    <citation type="submission" date="2014-12" db="EMBL/GenBank/DDBJ databases">
        <title>Genome sequence of Clostridium beijerinckii strain 59B.</title>
        <authorList>
            <person name="Little G.T."/>
            <person name="Minton N.P."/>
        </authorList>
    </citation>
    <scope>NUCLEOTIDE SEQUENCE [LARGE SCALE GENOMIC DNA]</scope>
    <source>
        <strain evidence="5">59B</strain>
    </source>
</reference>
<keyword evidence="1 2" id="KW-0238">DNA-binding</keyword>
<protein>
    <submittedName>
        <fullName evidence="4">TetR family transcriptional regulator</fullName>
    </submittedName>
</protein>
<sequence>MDRRIEKSKQAIMGAFIKLMSEKDFEKITINEIAEEANVNRGTVYLHYEDKFDLMNKCIDTHLNQLCDSCISDGESSNFDSKASLLQTFQYLEKHAIFYSNMLTNKAMPAFRERILTMALKSMEEHLDMTGSNENISKDIMAQYVASAAVGVMEWWIVNSMPYPAAYMAEQLWQLLKREQIEGYI</sequence>
<dbReference type="GO" id="GO:0003677">
    <property type="term" value="F:DNA binding"/>
    <property type="evidence" value="ECO:0007669"/>
    <property type="project" value="UniProtKB-UniRule"/>
</dbReference>
<dbReference type="Proteomes" id="UP000031866">
    <property type="component" value="Chromosome"/>
</dbReference>
<dbReference type="PANTHER" id="PTHR43479:SF23">
    <property type="entry name" value="HTH TETR-TYPE DOMAIN-CONTAINING PROTEIN"/>
    <property type="match status" value="1"/>
</dbReference>
<name>A0A0B5QAI3_CLOBE</name>
<dbReference type="STRING" id="1520.LF65_02641"/>
<dbReference type="Pfam" id="PF14278">
    <property type="entry name" value="TetR_C_8"/>
    <property type="match status" value="1"/>
</dbReference>
<dbReference type="InterPro" id="IPR050624">
    <property type="entry name" value="HTH-type_Tx_Regulator"/>
</dbReference>
<evidence type="ECO:0000256" key="1">
    <source>
        <dbReference type="ARBA" id="ARBA00023125"/>
    </source>
</evidence>
<dbReference type="InterPro" id="IPR001647">
    <property type="entry name" value="HTH_TetR"/>
</dbReference>
<evidence type="ECO:0000259" key="3">
    <source>
        <dbReference type="PROSITE" id="PS50977"/>
    </source>
</evidence>